<comment type="subcellular location">
    <subcellularLocation>
        <location evidence="7">Cell membrane</location>
        <topology evidence="7">Multi-pass membrane protein</topology>
    </subcellularLocation>
    <subcellularLocation>
        <location evidence="1">Membrane</location>
        <topology evidence="1">Multi-pass membrane protein</topology>
    </subcellularLocation>
</comment>
<sequence length="747" mass="83072">MGKDSKVDDSENAAEKSEEKNKYGEPAKFDPTFNGPIKNRGCTDVICCILFIIFFLGMGVVGYWGYKEGDPTVLIYPSDSEGNLCGYGNFVNKPNLFFFDLLKCTNVAQNVAVGCPTTQVCVSKCPDKNWVWVAAAAQDANPLLSTQERRKLKEDMYCTYNITTQVRDEKSIKELVEGGNCASYYVKSDAVVGRCVPSAISTLINSASGLLSDAGNTTLVAADNTTVTGDALSAASKVLAYILNAKEYGEKILADVRASWWMILVGLGISCVIAFIWIIIMRWIAGVIVWFTIFAFIALFSFSTYYTLSRYFEMKNNSSASLNSVTDIEFTTNLDYYWNLSTTWLVFGIISATILGLSILILLFLRNRIRIAIALIKEASRAVGNMMFTLLWPIIPFFLQVVLFGFWGATALYLASSDKKKYASSSGNLTSNVTAADSSNLVTTFAASCAADYTNSTLGQFCGFVGYDVQEYTIYLQFYMLFMLFWVMNFIIALGQLTLAGAFASYYWAFSKPQDIPAFPVTASLWRSLRYHLGSIAFGSLIIAIIQIIRVILEYVDNKLKGSENQVAKFFLKCLKCCFWCLEKFMKFLNKNAYILIAVYGKNFCTSAKNAFFLIMRNIVRVVVIDKVADFLLLIAKLVVVAATTILAFFFFSGQVPIQVINGYVPSLHYYLIPVMIISLGSYVIAAAFFSVYGMGVDTLFLCFLEDCERHDGSAEKPYYMNKDLMGILGKKNKLESTEGDKKGKKG</sequence>
<reference evidence="10" key="1">
    <citation type="submission" date="2025-08" db="UniProtKB">
        <authorList>
            <consortium name="RefSeq"/>
        </authorList>
    </citation>
    <scope>IDENTIFICATION</scope>
    <source>
        <tissue evidence="10">Gonads</tissue>
    </source>
</reference>
<dbReference type="PANTHER" id="PTHR12385">
    <property type="entry name" value="CHOLINE TRANSPORTER-LIKE (SLC FAMILY 44)"/>
    <property type="match status" value="1"/>
</dbReference>
<dbReference type="InterPro" id="IPR007603">
    <property type="entry name" value="Choline_transptr-like"/>
</dbReference>
<dbReference type="KEGG" id="lak:106160416"/>
<evidence type="ECO:0000256" key="2">
    <source>
        <dbReference type="ARBA" id="ARBA00007168"/>
    </source>
</evidence>
<feature type="transmembrane region" description="Helical" evidence="7">
    <location>
        <begin position="386"/>
        <end position="415"/>
    </location>
</feature>
<dbReference type="GO" id="GO:0005886">
    <property type="term" value="C:plasma membrane"/>
    <property type="evidence" value="ECO:0007669"/>
    <property type="project" value="UniProtKB-SubCell"/>
</dbReference>
<evidence type="ECO:0000256" key="6">
    <source>
        <dbReference type="ARBA" id="ARBA00023180"/>
    </source>
</evidence>
<keyword evidence="6" id="KW-0325">Glycoprotein</keyword>
<dbReference type="PANTHER" id="PTHR12385:SF14">
    <property type="entry name" value="CHOLINE TRANSPORTER-LIKE 2"/>
    <property type="match status" value="1"/>
</dbReference>
<feature type="transmembrane region" description="Helical" evidence="7">
    <location>
        <begin position="628"/>
        <end position="651"/>
    </location>
</feature>
<dbReference type="STRING" id="7574.A0A1S3I3Q7"/>
<comment type="similarity">
    <text evidence="2 7">Belongs to the CTL (choline transporter-like) family.</text>
</comment>
<dbReference type="RefSeq" id="XP_013392466.1">
    <property type="nucleotide sequence ID" value="XM_013537012.2"/>
</dbReference>
<keyword evidence="9" id="KW-1185">Reference proteome</keyword>
<evidence type="ECO:0000256" key="3">
    <source>
        <dbReference type="ARBA" id="ARBA00022692"/>
    </source>
</evidence>
<dbReference type="GeneID" id="106160416"/>
<gene>
    <name evidence="10" type="primary">LOC106160416</name>
</gene>
<evidence type="ECO:0000256" key="1">
    <source>
        <dbReference type="ARBA" id="ARBA00004141"/>
    </source>
</evidence>
<keyword evidence="4 7" id="KW-1133">Transmembrane helix</keyword>
<evidence type="ECO:0000256" key="7">
    <source>
        <dbReference type="RuleBase" id="RU368066"/>
    </source>
</evidence>
<evidence type="ECO:0000313" key="9">
    <source>
        <dbReference type="Proteomes" id="UP000085678"/>
    </source>
</evidence>
<feature type="transmembrane region" description="Helical" evidence="7">
    <location>
        <begin position="593"/>
        <end position="616"/>
    </location>
</feature>
<evidence type="ECO:0000256" key="5">
    <source>
        <dbReference type="ARBA" id="ARBA00023136"/>
    </source>
</evidence>
<dbReference type="AlphaFoldDB" id="A0A1S3I3Q7"/>
<feature type="transmembrane region" description="Helical" evidence="7">
    <location>
        <begin position="260"/>
        <end position="280"/>
    </location>
</feature>
<dbReference type="InParanoid" id="A0A1S3I3Q7"/>
<evidence type="ECO:0000256" key="4">
    <source>
        <dbReference type="ARBA" id="ARBA00022989"/>
    </source>
</evidence>
<proteinExistence type="inferred from homology"/>
<feature type="transmembrane region" description="Helical" evidence="7">
    <location>
        <begin position="531"/>
        <end position="553"/>
    </location>
</feature>
<feature type="transmembrane region" description="Helical" evidence="7">
    <location>
        <begin position="344"/>
        <end position="365"/>
    </location>
</feature>
<feature type="transmembrane region" description="Helical" evidence="7">
    <location>
        <begin position="45"/>
        <end position="66"/>
    </location>
</feature>
<feature type="region of interest" description="Disordered" evidence="8">
    <location>
        <begin position="1"/>
        <end position="27"/>
    </location>
</feature>
<dbReference type="FunCoup" id="A0A1S3I3Q7">
    <property type="interactions" value="365"/>
</dbReference>
<keyword evidence="5 7" id="KW-0472">Membrane</keyword>
<dbReference type="OrthoDB" id="420519at2759"/>
<evidence type="ECO:0000256" key="8">
    <source>
        <dbReference type="SAM" id="MobiDB-lite"/>
    </source>
</evidence>
<dbReference type="Proteomes" id="UP000085678">
    <property type="component" value="Unplaced"/>
</dbReference>
<evidence type="ECO:0000313" key="10">
    <source>
        <dbReference type="RefSeq" id="XP_013392466.1"/>
    </source>
</evidence>
<protein>
    <recommendedName>
        <fullName evidence="7">Choline transporter-like protein</fullName>
    </recommendedName>
</protein>
<feature type="transmembrane region" description="Helical" evidence="7">
    <location>
        <begin position="671"/>
        <end position="693"/>
    </location>
</feature>
<comment type="function">
    <text evidence="7">Choline transporter.</text>
</comment>
<feature type="transmembrane region" description="Helical" evidence="7">
    <location>
        <begin position="478"/>
        <end position="510"/>
    </location>
</feature>
<feature type="transmembrane region" description="Helical" evidence="7">
    <location>
        <begin position="287"/>
        <end position="308"/>
    </location>
</feature>
<dbReference type="GO" id="GO:0022857">
    <property type="term" value="F:transmembrane transporter activity"/>
    <property type="evidence" value="ECO:0007669"/>
    <property type="project" value="UniProtKB-UniRule"/>
</dbReference>
<dbReference type="Pfam" id="PF04515">
    <property type="entry name" value="Choline_transpo"/>
    <property type="match status" value="1"/>
</dbReference>
<keyword evidence="3 7" id="KW-0812">Transmembrane</keyword>
<accession>A0A1S3I3Q7</accession>
<name>A0A1S3I3Q7_LINAN</name>
<organism evidence="9 10">
    <name type="scientific">Lingula anatina</name>
    <name type="common">Brachiopod</name>
    <name type="synonym">Lingula unguis</name>
    <dbReference type="NCBI Taxonomy" id="7574"/>
    <lineage>
        <taxon>Eukaryota</taxon>
        <taxon>Metazoa</taxon>
        <taxon>Spiralia</taxon>
        <taxon>Lophotrochozoa</taxon>
        <taxon>Brachiopoda</taxon>
        <taxon>Linguliformea</taxon>
        <taxon>Lingulata</taxon>
        <taxon>Lingulida</taxon>
        <taxon>Linguloidea</taxon>
        <taxon>Lingulidae</taxon>
        <taxon>Lingula</taxon>
    </lineage>
</organism>